<evidence type="ECO:0000256" key="1">
    <source>
        <dbReference type="SAM" id="MobiDB-lite"/>
    </source>
</evidence>
<feature type="compositionally biased region" description="Pro residues" evidence="1">
    <location>
        <begin position="75"/>
        <end position="124"/>
    </location>
</feature>
<feature type="signal peptide" evidence="2">
    <location>
        <begin position="1"/>
        <end position="24"/>
    </location>
</feature>
<dbReference type="eggNOG" id="ENOG502QUGT">
    <property type="taxonomic scope" value="Eukaryota"/>
</dbReference>
<organism evidence="3">
    <name type="scientific">Oryza barthii</name>
    <dbReference type="NCBI Taxonomy" id="65489"/>
    <lineage>
        <taxon>Eukaryota</taxon>
        <taxon>Viridiplantae</taxon>
        <taxon>Streptophyta</taxon>
        <taxon>Embryophyta</taxon>
        <taxon>Tracheophyta</taxon>
        <taxon>Spermatophyta</taxon>
        <taxon>Magnoliopsida</taxon>
        <taxon>Liliopsida</taxon>
        <taxon>Poales</taxon>
        <taxon>Poaceae</taxon>
        <taxon>BOP clade</taxon>
        <taxon>Oryzoideae</taxon>
        <taxon>Oryzeae</taxon>
        <taxon>Oryzinae</taxon>
        <taxon>Oryza</taxon>
    </lineage>
</organism>
<dbReference type="HOGENOM" id="CLU_018422_4_1_1"/>
<reference evidence="3" key="1">
    <citation type="journal article" date="2009" name="Rice">
        <title>De Novo Next Generation Sequencing of Plant Genomes.</title>
        <authorList>
            <person name="Rounsley S."/>
            <person name="Marri P.R."/>
            <person name="Yu Y."/>
            <person name="He R."/>
            <person name="Sisneros N."/>
            <person name="Goicoechea J.L."/>
            <person name="Lee S.J."/>
            <person name="Angelova A."/>
            <person name="Kudrna D."/>
            <person name="Luo M."/>
            <person name="Affourtit J."/>
            <person name="Desany B."/>
            <person name="Knight J."/>
            <person name="Niazi F."/>
            <person name="Egholm M."/>
            <person name="Wing R.A."/>
        </authorList>
    </citation>
    <scope>NUCLEOTIDE SEQUENCE [LARGE SCALE GENOMIC DNA]</scope>
    <source>
        <strain evidence="3">cv. IRGC 105608</strain>
    </source>
</reference>
<dbReference type="SUPFAM" id="SSF101447">
    <property type="entry name" value="Formin homology 2 domain (FH2 domain)"/>
    <property type="match status" value="1"/>
</dbReference>
<evidence type="ECO:0000313" key="3">
    <source>
        <dbReference type="EnsemblPlants" id="OBART05G25040.1"/>
    </source>
</evidence>
<evidence type="ECO:0000313" key="4">
    <source>
        <dbReference type="Proteomes" id="UP000026960"/>
    </source>
</evidence>
<keyword evidence="2" id="KW-0732">Signal</keyword>
<dbReference type="EnsemblPlants" id="OBART05G25040.1">
    <property type="protein sequence ID" value="OBART05G25040.1"/>
    <property type="gene ID" value="OBART05G25040"/>
</dbReference>
<dbReference type="AlphaFoldDB" id="A0A0D3GAJ1"/>
<feature type="compositionally biased region" description="Low complexity" evidence="1">
    <location>
        <begin position="48"/>
        <end position="61"/>
    </location>
</feature>
<name>A0A0D3GAJ1_9ORYZ</name>
<dbReference type="PRINTS" id="PR01217">
    <property type="entry name" value="PRICHEXTENSN"/>
</dbReference>
<accession>A0A0D3GAJ1</accession>
<feature type="chain" id="PRO_5002263076" evidence="2">
    <location>
        <begin position="25"/>
        <end position="449"/>
    </location>
</feature>
<proteinExistence type="predicted"/>
<evidence type="ECO:0000256" key="2">
    <source>
        <dbReference type="SAM" id="SignalP"/>
    </source>
</evidence>
<dbReference type="STRING" id="65489.A0A0D3GAJ1"/>
<dbReference type="Gramene" id="OBART05G25040.1">
    <property type="protein sequence ID" value="OBART05G25040.1"/>
    <property type="gene ID" value="OBART05G25040"/>
</dbReference>
<reference evidence="3" key="2">
    <citation type="submission" date="2015-03" db="UniProtKB">
        <authorList>
            <consortium name="EnsemblPlants"/>
        </authorList>
    </citation>
    <scope>IDENTIFICATION</scope>
</reference>
<dbReference type="Proteomes" id="UP000026960">
    <property type="component" value="Chromosome 5"/>
</dbReference>
<sequence>MAGPARWALLLLLAVALLVPAALAAGGGGNGGASASTPNNGNGGNNGNNGNNGNKGNSGNNGNNGGGNEKHEKSPPPPYHDSPPPPRASPPPPVYSPPPPPPRSSPPPPPVYSPPPPVSSPPPPVSIAATTGVIASSTRTLAAPTGVIASSTGQRRGLLHEHDEVPHLHLAGVLPQQVPQILPHGLRHLQDHCNLPGAVCQDPRFIGGDGNTFYFHGRRDRDFCLLSDANLHINGHFIGNHVPGLKRDPTWVQAIAVQFSGGHRLYVGARRTAVWDDDSDRLAVVFDGETVQLQRVAHARWESGSGLSVTRTKAANGVLVELDGVFKITANVVPITKEDSRIHRYGVTDDDCLAHLDLAFKFYALTDDVHGVLGQTYRSSYVNRLDVSAKMPVMGGEKQFTSSGLFAADCAVARFGRAGDAGAVAIASDELVDVKCSTGLDGVGVVCKK</sequence>
<keyword evidence="4" id="KW-1185">Reference proteome</keyword>
<dbReference type="PaxDb" id="65489-OBART05G25040.1"/>
<dbReference type="PANTHER" id="PTHR31656">
    <property type="entry name" value="ROOT CAP DOMAIN-CONTAINING PROTEIN"/>
    <property type="match status" value="1"/>
</dbReference>
<dbReference type="Pfam" id="PF06830">
    <property type="entry name" value="Root_cap"/>
    <property type="match status" value="1"/>
</dbReference>
<feature type="region of interest" description="Disordered" evidence="1">
    <location>
        <begin position="27"/>
        <end position="124"/>
    </location>
</feature>
<dbReference type="InterPro" id="IPR009646">
    <property type="entry name" value="Root_cap"/>
</dbReference>
<protein>
    <submittedName>
        <fullName evidence="3">Uncharacterized protein</fullName>
    </submittedName>
</protein>